<organism evidence="1 2">
    <name type="scientific">Mycena citricolor</name>
    <dbReference type="NCBI Taxonomy" id="2018698"/>
    <lineage>
        <taxon>Eukaryota</taxon>
        <taxon>Fungi</taxon>
        <taxon>Dikarya</taxon>
        <taxon>Basidiomycota</taxon>
        <taxon>Agaricomycotina</taxon>
        <taxon>Agaricomycetes</taxon>
        <taxon>Agaricomycetidae</taxon>
        <taxon>Agaricales</taxon>
        <taxon>Marasmiineae</taxon>
        <taxon>Mycenaceae</taxon>
        <taxon>Mycena</taxon>
    </lineage>
</organism>
<reference evidence="1" key="1">
    <citation type="submission" date="2023-11" db="EMBL/GenBank/DDBJ databases">
        <authorList>
            <person name="De Vega J J."/>
            <person name="De Vega J J."/>
        </authorList>
    </citation>
    <scope>NUCLEOTIDE SEQUENCE</scope>
</reference>
<name>A0AAD2HMQ4_9AGAR</name>
<keyword evidence="2" id="KW-1185">Reference proteome</keyword>
<dbReference type="Proteomes" id="UP001295794">
    <property type="component" value="Unassembled WGS sequence"/>
</dbReference>
<sequence length="129" mass="14381">MLPLSQKQLGNSMVHLATDASRCQSRGANIRFLRTFACGIQDRIGKRGFKLTVPSPASRGLLFVHTIFGRPLKYKDDTPVRCQLRSADSQNATPSVRAHGLTTGWEARQARHFADRRVLPLHRLSENSG</sequence>
<proteinExistence type="predicted"/>
<dbReference type="AlphaFoldDB" id="A0AAD2HMQ4"/>
<gene>
    <name evidence="1" type="ORF">MYCIT1_LOCUS27526</name>
</gene>
<evidence type="ECO:0000313" key="1">
    <source>
        <dbReference type="EMBL" id="CAK5278235.1"/>
    </source>
</evidence>
<dbReference type="EMBL" id="CAVNYO010000421">
    <property type="protein sequence ID" value="CAK5278235.1"/>
    <property type="molecule type" value="Genomic_DNA"/>
</dbReference>
<comment type="caution">
    <text evidence="1">The sequence shown here is derived from an EMBL/GenBank/DDBJ whole genome shotgun (WGS) entry which is preliminary data.</text>
</comment>
<accession>A0AAD2HMQ4</accession>
<protein>
    <submittedName>
        <fullName evidence="1">Uncharacterized protein</fullName>
    </submittedName>
</protein>
<evidence type="ECO:0000313" key="2">
    <source>
        <dbReference type="Proteomes" id="UP001295794"/>
    </source>
</evidence>